<evidence type="ECO:0008006" key="3">
    <source>
        <dbReference type="Google" id="ProtNLM"/>
    </source>
</evidence>
<dbReference type="InterPro" id="IPR032675">
    <property type="entry name" value="LRR_dom_sf"/>
</dbReference>
<protein>
    <recommendedName>
        <fullName evidence="3">F-box domain-containing protein</fullName>
    </recommendedName>
</protein>
<sequence length="432" mass="48782">GTLHNACLTSKRLGRLAQTVLYYRLEGYPCDVIKTLSKSPHLCDMVHELDFPSWTTSYLYDCRPELQESFITASSRLGLPPALTESISARLSSRITLGNVEMHVDAVLAFWLALLPNLRSLAIGSFTDMRMVPAVIRHYLETDPTRFSLLRNVRLQPVNSEMVPSAAPGAIFLELPALEEASFTEVAWCEGGDSLDDVLLPATACQRLKTLTTEGFFWIQPKGLENLISTCNNLRSLTLEFNTMGWDMPIFTDNPFDFAIGDLLRANCQSLEDLTISITVSERRYGRRFERKWFAEQKWMATNLGSLQSLANLKQFTLGLDFKDLCGSKVEGNDFETPELDFVNMLPTSTNQFTVKELGLTDLDHLADSFCKLAESDKLSKLHHAAYIANMNLPRDVSNTGWTVATGRQDEDWRYTDMINEARKREIHPRTS</sequence>
<dbReference type="EMBL" id="JABEXW010001703">
    <property type="protein sequence ID" value="KAF4943143.1"/>
    <property type="molecule type" value="Genomic_DNA"/>
</dbReference>
<dbReference type="SUPFAM" id="SSF52047">
    <property type="entry name" value="RNI-like"/>
    <property type="match status" value="1"/>
</dbReference>
<dbReference type="Gene3D" id="3.80.10.10">
    <property type="entry name" value="Ribonuclease Inhibitor"/>
    <property type="match status" value="1"/>
</dbReference>
<organism evidence="1 2">
    <name type="scientific">Fusarium sarcochroum</name>
    <dbReference type="NCBI Taxonomy" id="1208366"/>
    <lineage>
        <taxon>Eukaryota</taxon>
        <taxon>Fungi</taxon>
        <taxon>Dikarya</taxon>
        <taxon>Ascomycota</taxon>
        <taxon>Pezizomycotina</taxon>
        <taxon>Sordariomycetes</taxon>
        <taxon>Hypocreomycetidae</taxon>
        <taxon>Hypocreales</taxon>
        <taxon>Nectriaceae</taxon>
        <taxon>Fusarium</taxon>
        <taxon>Fusarium lateritium species complex</taxon>
    </lineage>
</organism>
<gene>
    <name evidence="1" type="ORF">FSARC_15021</name>
</gene>
<evidence type="ECO:0000313" key="1">
    <source>
        <dbReference type="EMBL" id="KAF4943143.1"/>
    </source>
</evidence>
<evidence type="ECO:0000313" key="2">
    <source>
        <dbReference type="Proteomes" id="UP000622797"/>
    </source>
</evidence>
<dbReference type="Proteomes" id="UP000622797">
    <property type="component" value="Unassembled WGS sequence"/>
</dbReference>
<name>A0A8H4WKP8_9HYPO</name>
<reference evidence="1" key="2">
    <citation type="submission" date="2020-05" db="EMBL/GenBank/DDBJ databases">
        <authorList>
            <person name="Kim H.-S."/>
            <person name="Proctor R.H."/>
            <person name="Brown D.W."/>
        </authorList>
    </citation>
    <scope>NUCLEOTIDE SEQUENCE</scope>
    <source>
        <strain evidence="1">NRRL 20472</strain>
    </source>
</reference>
<proteinExistence type="predicted"/>
<comment type="caution">
    <text evidence="1">The sequence shown here is derived from an EMBL/GenBank/DDBJ whole genome shotgun (WGS) entry which is preliminary data.</text>
</comment>
<dbReference type="OrthoDB" id="2520703at2759"/>
<dbReference type="AlphaFoldDB" id="A0A8H4WKP8"/>
<feature type="non-terminal residue" evidence="1">
    <location>
        <position position="1"/>
    </location>
</feature>
<keyword evidence="2" id="KW-1185">Reference proteome</keyword>
<reference evidence="1" key="1">
    <citation type="journal article" date="2020" name="BMC Genomics">
        <title>Correction to: Identification and distribution of gene clusters required for synthesis of sphingolipid metabolism inhibitors in diverse species of the filamentous fungus Fusarium.</title>
        <authorList>
            <person name="Kim H.S."/>
            <person name="Lohmar J.M."/>
            <person name="Busman M."/>
            <person name="Brown D.W."/>
            <person name="Naumann T.A."/>
            <person name="Divon H.H."/>
            <person name="Lysoe E."/>
            <person name="Uhlig S."/>
            <person name="Proctor R.H."/>
        </authorList>
    </citation>
    <scope>NUCLEOTIDE SEQUENCE</scope>
    <source>
        <strain evidence="1">NRRL 20472</strain>
    </source>
</reference>
<accession>A0A8H4WKP8</accession>